<keyword evidence="4" id="KW-1185">Reference proteome</keyword>
<evidence type="ECO:0000313" key="3">
    <source>
        <dbReference type="EMBL" id="QNV38645.1"/>
    </source>
</evidence>
<proteinExistence type="inferred from homology"/>
<reference evidence="3 4" key="1">
    <citation type="submission" date="2020-09" db="EMBL/GenBank/DDBJ databases">
        <title>Investigation of environmental microbes.</title>
        <authorList>
            <person name="Ou Y."/>
            <person name="Kang Q."/>
        </authorList>
    </citation>
    <scope>NUCLEOTIDE SEQUENCE [LARGE SCALE GENOMIC DNA]</scope>
    <source>
        <strain evidence="3 4">KJZ-14</strain>
    </source>
</reference>
<name>A0A7H2BG49_9MICC</name>
<dbReference type="Pfam" id="PF02481">
    <property type="entry name" value="DNA_processg_A"/>
    <property type="match status" value="1"/>
</dbReference>
<organism evidence="3 4">
    <name type="scientific">Rothia terrae</name>
    <dbReference type="NCBI Taxonomy" id="396015"/>
    <lineage>
        <taxon>Bacteria</taxon>
        <taxon>Bacillati</taxon>
        <taxon>Actinomycetota</taxon>
        <taxon>Actinomycetes</taxon>
        <taxon>Micrococcales</taxon>
        <taxon>Micrococcaceae</taxon>
        <taxon>Rothia</taxon>
    </lineage>
</organism>
<feature type="domain" description="Smf/DprA SLOG" evidence="2">
    <location>
        <begin position="112"/>
        <end position="328"/>
    </location>
</feature>
<evidence type="ECO:0000259" key="2">
    <source>
        <dbReference type="Pfam" id="PF02481"/>
    </source>
</evidence>
<dbReference type="GO" id="GO:0009294">
    <property type="term" value="P:DNA-mediated transformation"/>
    <property type="evidence" value="ECO:0007669"/>
    <property type="project" value="InterPro"/>
</dbReference>
<evidence type="ECO:0000256" key="1">
    <source>
        <dbReference type="ARBA" id="ARBA00006525"/>
    </source>
</evidence>
<evidence type="ECO:0000313" key="4">
    <source>
        <dbReference type="Proteomes" id="UP000516404"/>
    </source>
</evidence>
<dbReference type="GeneID" id="96623618"/>
<protein>
    <submittedName>
        <fullName evidence="3">DNA-protecting protein DprA</fullName>
    </submittedName>
</protein>
<dbReference type="EMBL" id="CP061539">
    <property type="protein sequence ID" value="QNV38645.1"/>
    <property type="molecule type" value="Genomic_DNA"/>
</dbReference>
<sequence>MSNPSFLLTSEHQSFDDKRLARITLMRCADPEDPTIQHLTENFGPCLPAALLRGSATLNDKHLKEAIAESITSDKDAFLESLQQKISRWGKRAAVATPEYEMDFASKIGAWVCIPEDPDWPAGVNDFGYSAPYALWGRGERGRLKSYKESRSVAVVGSRDISAYGTTATQHIAGDLATQGLTVISGGAFGIDAAAHQSALANGTSELPTIALMAGGIDTLYPKHNEILLKRVIDNGLIFSEVSLGQNPTRWRFLQRNRLIAGLARATVIVEARWRSGALNTAHHAMEIGRDVYAVPGSIFSPNSEGCHRLLSDNLATVLTNADQLVQNFVGTDTALQQTTAFELENQGHITDTLSEGEKIIWDALPVRRTMTIEELCSVTGHSAREVMKILGKLRHQELAVQDTDNLQWKKNNKRTQR</sequence>
<dbReference type="InterPro" id="IPR057666">
    <property type="entry name" value="DrpA_SLOG"/>
</dbReference>
<dbReference type="KEGG" id="rter:IDM49_05165"/>
<gene>
    <name evidence="3" type="primary">dprA</name>
    <name evidence="3" type="ORF">IDM49_05165</name>
</gene>
<dbReference type="Proteomes" id="UP000516404">
    <property type="component" value="Chromosome"/>
</dbReference>
<dbReference type="SUPFAM" id="SSF102405">
    <property type="entry name" value="MCP/YpsA-like"/>
    <property type="match status" value="1"/>
</dbReference>
<dbReference type="PANTHER" id="PTHR43022">
    <property type="entry name" value="PROTEIN SMF"/>
    <property type="match status" value="1"/>
</dbReference>
<dbReference type="NCBIfam" id="TIGR00732">
    <property type="entry name" value="dprA"/>
    <property type="match status" value="1"/>
</dbReference>
<dbReference type="InterPro" id="IPR003488">
    <property type="entry name" value="DprA"/>
</dbReference>
<dbReference type="RefSeq" id="WP_190725258.1">
    <property type="nucleotide sequence ID" value="NZ_CP061539.1"/>
</dbReference>
<accession>A0A7H2BG49</accession>
<dbReference type="AlphaFoldDB" id="A0A7H2BG49"/>
<dbReference type="Gene3D" id="3.40.50.450">
    <property type="match status" value="1"/>
</dbReference>
<dbReference type="PANTHER" id="PTHR43022:SF1">
    <property type="entry name" value="PROTEIN SMF"/>
    <property type="match status" value="1"/>
</dbReference>
<comment type="similarity">
    <text evidence="1">Belongs to the DprA/Smf family.</text>
</comment>